<dbReference type="InterPro" id="IPR044230">
    <property type="entry name" value="GTF3C4"/>
</dbReference>
<evidence type="ECO:0000313" key="4">
    <source>
        <dbReference type="EMBL" id="CEJ84248.1"/>
    </source>
</evidence>
<dbReference type="EMBL" id="CDHN01000002">
    <property type="protein sequence ID" value="CEJ84248.1"/>
    <property type="molecule type" value="Genomic_DNA"/>
</dbReference>
<evidence type="ECO:0000313" key="5">
    <source>
        <dbReference type="Proteomes" id="UP000039046"/>
    </source>
</evidence>
<evidence type="ECO:0000259" key="2">
    <source>
        <dbReference type="Pfam" id="PF12657"/>
    </source>
</evidence>
<feature type="compositionally biased region" description="Acidic residues" evidence="1">
    <location>
        <begin position="476"/>
        <end position="486"/>
    </location>
</feature>
<evidence type="ECO:0008006" key="6">
    <source>
        <dbReference type="Google" id="ProtNLM"/>
    </source>
</evidence>
<feature type="region of interest" description="Disordered" evidence="1">
    <location>
        <begin position="467"/>
        <end position="494"/>
    </location>
</feature>
<dbReference type="PANTHER" id="PTHR15496">
    <property type="entry name" value="GENERAL TRANSCRIPTION FACTOR 3C POLYPEPTIDE 4 FAMILY"/>
    <property type="match status" value="1"/>
</dbReference>
<dbReference type="PANTHER" id="PTHR15496:SF2">
    <property type="entry name" value="GENERAL TRANSCRIPTION FACTOR 3C POLYPEPTIDE 4"/>
    <property type="match status" value="1"/>
</dbReference>
<evidence type="ECO:0000259" key="3">
    <source>
        <dbReference type="Pfam" id="PF12660"/>
    </source>
</evidence>
<protein>
    <recommendedName>
        <fullName evidence="6">Transcription factor IIIC 90kDa subunit N-terminal domain-containing protein</fullName>
    </recommendedName>
</protein>
<dbReference type="Pfam" id="PF12660">
    <property type="entry name" value="zf-TFIIIC"/>
    <property type="match status" value="1"/>
</dbReference>
<gene>
    <name evidence="4" type="ORF">VHEMI03423</name>
</gene>
<dbReference type="HOGENOM" id="CLU_006811_1_0_1"/>
<evidence type="ECO:0000256" key="1">
    <source>
        <dbReference type="SAM" id="MobiDB-lite"/>
    </source>
</evidence>
<dbReference type="OrthoDB" id="192611at2759"/>
<dbReference type="AlphaFoldDB" id="A0A0A1SSH5"/>
<dbReference type="GO" id="GO:0006384">
    <property type="term" value="P:transcription initiation at RNA polymerase III promoter"/>
    <property type="evidence" value="ECO:0007669"/>
    <property type="project" value="InterPro"/>
</dbReference>
<dbReference type="InterPro" id="IPR024764">
    <property type="entry name" value="TFIIIC_Znf"/>
</dbReference>
<keyword evidence="5" id="KW-1185">Reference proteome</keyword>
<dbReference type="GO" id="GO:0004402">
    <property type="term" value="F:histone acetyltransferase activity"/>
    <property type="evidence" value="ECO:0007669"/>
    <property type="project" value="InterPro"/>
</dbReference>
<dbReference type="STRING" id="1531966.A0A0A1SSH5"/>
<sequence>METSRIPQLQSIALKSRPISPLAISWSCDAELAIATDDGIYIYLPVYPNFNDATHTNPDALPPQLSLSLQTTAVFKPNPAINAKLCAFAGAAVPTLGAESKGNSGPIAEDLISASASAIGQAAKVEWSPNMLGFNRRPVLAVLTTHGELIVVGEDATDADTLGATQRTRNFKNWKLLWGIGPNMPLPVQVPGVATKLQTTDERIVSFAWAKETTPGTALLAVLTHLDDVVAFSVQLTSSAHEPQKNGWRVDEVVRFKADGPHEKRDEFDVDFVPSQTAFSLSWSPWVPLPNGGQSSTLSYTANNYIGFRRVTITTPFENGQVAPVEIESHDTLSICLHLHPNAFVTWENAIWPQKDYLIARGIICTPFVSKPFQVALTGPVGEPFQPHDTETCATTYSPEDEDYTNPITGLIIHQPNPSKKPDAPVYTLVRLSATASNDDWFETTLNEDFPVPQWAEDISQRVSRRVARSTALQDQDSDSDSEEDDGNRTDVDAVEVDERESQVYPHMYRFWGLASSPGDGTTVVLVSRHKTQHADRKGLSKLQFGWYVAEENSPVQPKLPMATTLSTEAKLWEWMYGNGEGVPGTGTLDEANDQPATSKLKSQFKSALEHSKCTFCDEKLEIKDDNAICVNRHAFILCVSSGLPIMAPGTSRLCAVCKSRCLMPSELERIAKEYLKSDRGLDMVNELCGGCKGKFVM</sequence>
<dbReference type="Pfam" id="PF12657">
    <property type="entry name" value="TFIIIC_delta"/>
    <property type="match status" value="1"/>
</dbReference>
<accession>A0A0A1SSH5</accession>
<proteinExistence type="predicted"/>
<reference evidence="4 5" key="1">
    <citation type="journal article" date="2015" name="Genome Announc.">
        <title>Draft Genome Sequence and Gene Annotation of the Entomopathogenic Fungus Verticillium hemipterigenum.</title>
        <authorList>
            <person name="Horn F."/>
            <person name="Habel A."/>
            <person name="Scharf D.H."/>
            <person name="Dworschak J."/>
            <person name="Brakhage A.A."/>
            <person name="Guthke R."/>
            <person name="Hertweck C."/>
            <person name="Linde J."/>
        </authorList>
    </citation>
    <scope>NUCLEOTIDE SEQUENCE [LARGE SCALE GENOMIC DNA]</scope>
</reference>
<dbReference type="InterPro" id="IPR024761">
    <property type="entry name" value="TFIIIC_delta_N"/>
</dbReference>
<name>A0A0A1SSH5_9HYPO</name>
<dbReference type="GO" id="GO:0000127">
    <property type="term" value="C:transcription factor TFIIIC complex"/>
    <property type="evidence" value="ECO:0007669"/>
    <property type="project" value="InterPro"/>
</dbReference>
<feature type="domain" description="Transcription factor IIIC 90kDa subunit N-terminal" evidence="2">
    <location>
        <begin position="26"/>
        <end position="530"/>
    </location>
</feature>
<dbReference type="Proteomes" id="UP000039046">
    <property type="component" value="Unassembled WGS sequence"/>
</dbReference>
<feature type="domain" description="Transcription factor IIIC putative zinc-finger" evidence="3">
    <location>
        <begin position="611"/>
        <end position="693"/>
    </location>
</feature>
<organism evidence="4 5">
    <name type="scientific">[Torrubiella] hemipterigena</name>
    <dbReference type="NCBI Taxonomy" id="1531966"/>
    <lineage>
        <taxon>Eukaryota</taxon>
        <taxon>Fungi</taxon>
        <taxon>Dikarya</taxon>
        <taxon>Ascomycota</taxon>
        <taxon>Pezizomycotina</taxon>
        <taxon>Sordariomycetes</taxon>
        <taxon>Hypocreomycetidae</taxon>
        <taxon>Hypocreales</taxon>
        <taxon>Clavicipitaceae</taxon>
        <taxon>Clavicipitaceae incertae sedis</taxon>
        <taxon>'Torrubiella' clade</taxon>
    </lineage>
</organism>